<keyword evidence="3" id="KW-1185">Reference proteome</keyword>
<feature type="compositionally biased region" description="Low complexity" evidence="1">
    <location>
        <begin position="121"/>
        <end position="134"/>
    </location>
</feature>
<feature type="compositionally biased region" description="Low complexity" evidence="1">
    <location>
        <begin position="32"/>
        <end position="41"/>
    </location>
</feature>
<dbReference type="Proteomes" id="UP000803884">
    <property type="component" value="Unassembled WGS sequence"/>
</dbReference>
<accession>A0AB34KRX6</accession>
<feature type="compositionally biased region" description="Basic and acidic residues" evidence="1">
    <location>
        <begin position="101"/>
        <end position="111"/>
    </location>
</feature>
<dbReference type="Gene3D" id="3.40.630.30">
    <property type="match status" value="1"/>
</dbReference>
<feature type="compositionally biased region" description="Polar residues" evidence="1">
    <location>
        <begin position="195"/>
        <end position="219"/>
    </location>
</feature>
<dbReference type="EMBL" id="JAAQHG020000009">
    <property type="protein sequence ID" value="KAL1587729.1"/>
    <property type="molecule type" value="Genomic_DNA"/>
</dbReference>
<reference evidence="2 3" key="1">
    <citation type="journal article" date="2020" name="Microbiol. Resour. Announc.">
        <title>Draft Genome Sequence of a Cladosporium Species Isolated from the Mesophotic Ascidian Didemnum maculosum.</title>
        <authorList>
            <person name="Gioti A."/>
            <person name="Siaperas R."/>
            <person name="Nikolaivits E."/>
            <person name="Le Goff G."/>
            <person name="Ouazzani J."/>
            <person name="Kotoulas G."/>
            <person name="Topakas E."/>
        </authorList>
    </citation>
    <scope>NUCLEOTIDE SEQUENCE [LARGE SCALE GENOMIC DNA]</scope>
    <source>
        <strain evidence="2 3">TM138-S3</strain>
    </source>
</reference>
<name>A0AB34KRX6_9PEZI</name>
<feature type="compositionally biased region" description="Polar residues" evidence="1">
    <location>
        <begin position="153"/>
        <end position="171"/>
    </location>
</feature>
<evidence type="ECO:0000313" key="2">
    <source>
        <dbReference type="EMBL" id="KAL1587729.1"/>
    </source>
</evidence>
<dbReference type="RefSeq" id="XP_069230834.1">
    <property type="nucleotide sequence ID" value="XM_069372289.1"/>
</dbReference>
<comment type="caution">
    <text evidence="2">The sequence shown here is derived from an EMBL/GenBank/DDBJ whole genome shotgun (WGS) entry which is preliminary data.</text>
</comment>
<organism evidence="2 3">
    <name type="scientific">Cladosporium halotolerans</name>
    <dbReference type="NCBI Taxonomy" id="1052096"/>
    <lineage>
        <taxon>Eukaryota</taxon>
        <taxon>Fungi</taxon>
        <taxon>Dikarya</taxon>
        <taxon>Ascomycota</taxon>
        <taxon>Pezizomycotina</taxon>
        <taxon>Dothideomycetes</taxon>
        <taxon>Dothideomycetidae</taxon>
        <taxon>Cladosporiales</taxon>
        <taxon>Cladosporiaceae</taxon>
        <taxon>Cladosporium</taxon>
    </lineage>
</organism>
<feature type="compositionally biased region" description="Low complexity" evidence="1">
    <location>
        <begin position="292"/>
        <end position="305"/>
    </location>
</feature>
<feature type="compositionally biased region" description="Basic residues" evidence="1">
    <location>
        <begin position="1"/>
        <end position="11"/>
    </location>
</feature>
<proteinExistence type="predicted"/>
<sequence>MAPFKAKRAPRVKYVVENTFGEHPTERDKGHSATAATAQPSAAPPTSLPPTDNRNAPTTPLAEIIKERIHAITRSAEAVSNPAADSDTSADMARRGGPKKATPDQVKELTSKSHSSGKANSDSSKPAASTASSKGKSRADSTGPATASKPPGSGTSSGRQQPSRTDQSPQKGRSERVSSFRGTAANNEAGFPAKTASTIPANSSWEASLNDPSATQATGTWDPGHPPYKSDSYFRREQLRAEQAKASKTSADLKGKGRQEVNQKPSEYRKSPWLKNSEIPKGDPKRHQTRWSSSSASSIDSNRVSSGWGDCMKSADAVRGDLADWAGGIGPAAIDWDSRPRFRDNQSAEKMEVWLDVIFSELADVHYTMTFFPSPESLEAKAFDATVSDHIAPRHWVPDTVDLLPADAFWAEHIQSNKPEPLGEFDLADAEPWWQTYHNSECNNIPLLRFPAVVGVDPNEDKEQKLKRELDFGSNHATTNRINFEKAKKQMARDRALAKRNNAHKFSGAYKEVINENAIKPGLNMFLRSARREDVVQLRDIYNRYIDNAYVVPETDRLTDADMAQRLVKGKDAVLPFIVACQRGERVKDVVMPDRVVGFACAVDLKEKHSIYRPSVLLEIFVPMEHYMKNIGNCLLDKMMCLLDPGYFSRGGYDCFGDELDGTGAIRDVSNVLIRYPYDAANSDKLEWVSKWLKKRAGFEKVADLKGVAKKFDKDLNLAILQKKTGLTLEYFDDPPAQDNPAPDA</sequence>
<evidence type="ECO:0000313" key="3">
    <source>
        <dbReference type="Proteomes" id="UP000803884"/>
    </source>
</evidence>
<protein>
    <submittedName>
        <fullName evidence="2">Uncharacterized protein</fullName>
    </submittedName>
</protein>
<feature type="compositionally biased region" description="Basic and acidic residues" evidence="1">
    <location>
        <begin position="232"/>
        <end position="270"/>
    </location>
</feature>
<evidence type="ECO:0000256" key="1">
    <source>
        <dbReference type="SAM" id="MobiDB-lite"/>
    </source>
</evidence>
<gene>
    <name evidence="2" type="ORF">WHR41_03683</name>
</gene>
<feature type="region of interest" description="Disordered" evidence="1">
    <location>
        <begin position="1"/>
        <end position="305"/>
    </location>
</feature>
<dbReference type="AlphaFoldDB" id="A0AB34KRX6"/>
<dbReference type="GeneID" id="96005127"/>